<gene>
    <name evidence="3" type="ORF">MSL71_4150</name>
</gene>
<proteinExistence type="predicted"/>
<feature type="region of interest" description="Disordered" evidence="1">
    <location>
        <begin position="35"/>
        <end position="56"/>
    </location>
</feature>
<feature type="signal peptide" evidence="2">
    <location>
        <begin position="1"/>
        <end position="24"/>
    </location>
</feature>
<evidence type="ECO:0000313" key="3">
    <source>
        <dbReference type="EMBL" id="VFQ42794.1"/>
    </source>
</evidence>
<feature type="chain" id="PRO_5020584256" description="Six-bladed beta-propeller tolb-like" evidence="2">
    <location>
        <begin position="25"/>
        <end position="482"/>
    </location>
</feature>
<evidence type="ECO:0008006" key="5">
    <source>
        <dbReference type="Google" id="ProtNLM"/>
    </source>
</evidence>
<name>A0A4U8YHX2_9BACT</name>
<dbReference type="EMBL" id="CAADHO010000001">
    <property type="protein sequence ID" value="VFQ42794.1"/>
    <property type="molecule type" value="Genomic_DNA"/>
</dbReference>
<reference evidence="3 4" key="1">
    <citation type="submission" date="2019-03" db="EMBL/GenBank/DDBJ databases">
        <authorList>
            <person name="Nijsse B."/>
        </authorList>
    </citation>
    <scope>NUCLEOTIDE SEQUENCE [LARGE SCALE GENOMIC DNA]</scope>
    <source>
        <strain evidence="3">Desulfoluna butyratoxydans MSL71</strain>
    </source>
</reference>
<organism evidence="3 4">
    <name type="scientific">Desulfoluna butyratoxydans</name>
    <dbReference type="NCBI Taxonomy" id="231438"/>
    <lineage>
        <taxon>Bacteria</taxon>
        <taxon>Pseudomonadati</taxon>
        <taxon>Thermodesulfobacteriota</taxon>
        <taxon>Desulfobacteria</taxon>
        <taxon>Desulfobacterales</taxon>
        <taxon>Desulfolunaceae</taxon>
        <taxon>Desulfoluna</taxon>
    </lineage>
</organism>
<evidence type="ECO:0000256" key="2">
    <source>
        <dbReference type="SAM" id="SignalP"/>
    </source>
</evidence>
<keyword evidence="4" id="KW-1185">Reference proteome</keyword>
<evidence type="ECO:0000313" key="4">
    <source>
        <dbReference type="Proteomes" id="UP000507962"/>
    </source>
</evidence>
<dbReference type="AlphaFoldDB" id="A0A4U8YHX2"/>
<dbReference type="RefSeq" id="WP_180137005.1">
    <property type="nucleotide sequence ID" value="NZ_CAADHO010000001.1"/>
</dbReference>
<evidence type="ECO:0000256" key="1">
    <source>
        <dbReference type="SAM" id="MobiDB-lite"/>
    </source>
</evidence>
<accession>A0A4U8YHX2</accession>
<sequence>MKQINTCVLTVVLLSFITAGPLCGTPCHAGMEGADSMHGDTASSDTTPLPGPGSSGVESSKIFLSAACPTVLIRTDGKPFVLSTDHIMRHPVARLLKQRNGKELAKLSLEAGSLLGGVYAFLDSQDRLVMVDGRQRIIRIKAEKTNGLHGPTWSLAIDETATISSAVTGHCGGSDCDSVVSISPGTAGTIWFATQHSVVGIYDTAEGSTSWLKLADDERIDNSFSTTSCGRAAIVTSKALYVLWQDTANQPHIAWRHGYDAGTARKPGQLSHGSGATPTFFGPMTGTDYVMITDNADSGISLIVRDTEDGHLLCRKSLFTPPLNSGTENSAIGINNTVIVASTYGYPYPKYPEGAGDSVPKKADFPGGMVRIDINDCDEPCEACCVIWENNLRSAAVPKLSTADELIYTIERRAPSEGPNTTGVDSYYFSVVDFHTGEVLDKSEKIHFGLFGDTLQMAGNIGQDGVYWQGTLSGVVRITGLH</sequence>
<keyword evidence="2" id="KW-0732">Signal</keyword>
<protein>
    <recommendedName>
        <fullName evidence="5">Six-bladed beta-propeller tolb-like</fullName>
    </recommendedName>
</protein>
<dbReference type="Proteomes" id="UP000507962">
    <property type="component" value="Unassembled WGS sequence"/>
</dbReference>